<evidence type="ECO:0000313" key="2">
    <source>
        <dbReference type="Proteomes" id="UP000657918"/>
    </source>
</evidence>
<reference evidence="1 2" key="1">
    <citation type="submission" date="2020-10" db="EMBL/GenBank/DDBJ databases">
        <title>Plant Genome Project.</title>
        <authorList>
            <person name="Zhang R.-G."/>
        </authorList>
    </citation>
    <scope>NUCLEOTIDE SEQUENCE [LARGE SCALE GENOMIC DNA]</scope>
    <source>
        <strain evidence="1">FAFU-HL-1</strain>
        <tissue evidence="1">Leaf</tissue>
    </source>
</reference>
<dbReference type="EMBL" id="JADGMS010000001">
    <property type="protein sequence ID" value="KAF9688569.1"/>
    <property type="molecule type" value="Genomic_DNA"/>
</dbReference>
<evidence type="ECO:0000313" key="1">
    <source>
        <dbReference type="EMBL" id="KAF9688569.1"/>
    </source>
</evidence>
<proteinExistence type="predicted"/>
<dbReference type="Proteomes" id="UP000657918">
    <property type="component" value="Unassembled WGS sequence"/>
</dbReference>
<gene>
    <name evidence="1" type="ORF">SADUNF_Sadunf01G0002000</name>
</gene>
<name>A0A835N968_9ROSI</name>
<dbReference type="AlphaFoldDB" id="A0A835N968"/>
<sequence length="142" mass="16656">MQHENGYAFAIRSGPFQRLSPFEKTSQLSMSPRISPTHKIESIRSQAVEEEIYVLRRLAVNASISVNPSNPKLQEPRPFERMRSFKKFCFKIWNNCRPKNLSSGNIDEYLYLRLSSFSLEEIVLGLVGDKRFMHDWYPKLAW</sequence>
<keyword evidence="2" id="KW-1185">Reference proteome</keyword>
<organism evidence="1 2">
    <name type="scientific">Salix dunnii</name>
    <dbReference type="NCBI Taxonomy" id="1413687"/>
    <lineage>
        <taxon>Eukaryota</taxon>
        <taxon>Viridiplantae</taxon>
        <taxon>Streptophyta</taxon>
        <taxon>Embryophyta</taxon>
        <taxon>Tracheophyta</taxon>
        <taxon>Spermatophyta</taxon>
        <taxon>Magnoliopsida</taxon>
        <taxon>eudicotyledons</taxon>
        <taxon>Gunneridae</taxon>
        <taxon>Pentapetalae</taxon>
        <taxon>rosids</taxon>
        <taxon>fabids</taxon>
        <taxon>Malpighiales</taxon>
        <taxon>Salicaceae</taxon>
        <taxon>Saliceae</taxon>
        <taxon>Salix</taxon>
    </lineage>
</organism>
<comment type="caution">
    <text evidence="1">The sequence shown here is derived from an EMBL/GenBank/DDBJ whole genome shotgun (WGS) entry which is preliminary data.</text>
</comment>
<protein>
    <submittedName>
        <fullName evidence="1">Uncharacterized protein</fullName>
    </submittedName>
</protein>
<accession>A0A835N968</accession>